<evidence type="ECO:0000313" key="7">
    <source>
        <dbReference type="EMBL" id="CAF4136489.1"/>
    </source>
</evidence>
<proteinExistence type="predicted"/>
<evidence type="ECO:0000313" key="4">
    <source>
        <dbReference type="EMBL" id="CAF1434743.1"/>
    </source>
</evidence>
<gene>
    <name evidence="2" type="ORF">GPM918_LOCUS27441</name>
    <name evidence="3" type="ORF">GPM918_LOCUS28710</name>
    <name evidence="1" type="ORF">OVA965_LOCUS23185</name>
    <name evidence="4" type="ORF">OVA965_LOCUS34194</name>
    <name evidence="6" type="ORF">SRO942_LOCUS27769</name>
    <name evidence="7" type="ORF">SRO942_LOCUS29233</name>
    <name evidence="5" type="ORF">TMI583_LOCUS23903</name>
    <name evidence="8" type="ORF">TMI583_LOCUS35109</name>
</gene>
<evidence type="ECO:0000313" key="5">
    <source>
        <dbReference type="EMBL" id="CAF3994846.1"/>
    </source>
</evidence>
<comment type="caution">
    <text evidence="3">The sequence shown here is derived from an EMBL/GenBank/DDBJ whole genome shotgun (WGS) entry which is preliminary data.</text>
</comment>
<dbReference type="EMBL" id="CAJNOK010028441">
    <property type="protein sequence ID" value="CAF1434743.1"/>
    <property type="molecule type" value="Genomic_DNA"/>
</dbReference>
<dbReference type="EMBL" id="CAJNOQ010011513">
    <property type="protein sequence ID" value="CAF1278563.1"/>
    <property type="molecule type" value="Genomic_DNA"/>
</dbReference>
<dbReference type="Proteomes" id="UP000681722">
    <property type="component" value="Unassembled WGS sequence"/>
</dbReference>
<evidence type="ECO:0000313" key="6">
    <source>
        <dbReference type="EMBL" id="CAF4072183.1"/>
    </source>
</evidence>
<feature type="non-terminal residue" evidence="3">
    <location>
        <position position="8"/>
    </location>
</feature>
<dbReference type="EMBL" id="CAJNOQ010012657">
    <property type="protein sequence ID" value="CAF1304978.1"/>
    <property type="molecule type" value="Genomic_DNA"/>
</dbReference>
<dbReference type="EMBL" id="CAJOBC010026775">
    <property type="protein sequence ID" value="CAF4072183.1"/>
    <property type="molecule type" value="Genomic_DNA"/>
</dbReference>
<evidence type="ECO:0000313" key="9">
    <source>
        <dbReference type="Proteomes" id="UP000663829"/>
    </source>
</evidence>
<dbReference type="EMBL" id="CAJOBC010039414">
    <property type="protein sequence ID" value="CAF4136489.1"/>
    <property type="molecule type" value="Genomic_DNA"/>
</dbReference>
<reference evidence="3" key="1">
    <citation type="submission" date="2021-02" db="EMBL/GenBank/DDBJ databases">
        <authorList>
            <person name="Nowell W R."/>
        </authorList>
    </citation>
    <scope>NUCLEOTIDE SEQUENCE</scope>
</reference>
<dbReference type="EMBL" id="CAJOBA010050234">
    <property type="protein sequence ID" value="CAF4232284.1"/>
    <property type="molecule type" value="Genomic_DNA"/>
</dbReference>
<evidence type="ECO:0000313" key="3">
    <source>
        <dbReference type="EMBL" id="CAF1304978.1"/>
    </source>
</evidence>
<protein>
    <submittedName>
        <fullName evidence="3">Uncharacterized protein</fullName>
    </submittedName>
</protein>
<organism evidence="3 9">
    <name type="scientific">Didymodactylos carnosus</name>
    <dbReference type="NCBI Taxonomy" id="1234261"/>
    <lineage>
        <taxon>Eukaryota</taxon>
        <taxon>Metazoa</taxon>
        <taxon>Spiralia</taxon>
        <taxon>Gnathifera</taxon>
        <taxon>Rotifera</taxon>
        <taxon>Eurotatoria</taxon>
        <taxon>Bdelloidea</taxon>
        <taxon>Philodinida</taxon>
        <taxon>Philodinidae</taxon>
        <taxon>Didymodactylos</taxon>
    </lineage>
</organism>
<evidence type="ECO:0000313" key="2">
    <source>
        <dbReference type="EMBL" id="CAF1278563.1"/>
    </source>
</evidence>
<sequence length="8" mass="960">MRRAARPC</sequence>
<evidence type="ECO:0000313" key="1">
    <source>
        <dbReference type="EMBL" id="CAF1183600.1"/>
    </source>
</evidence>
<dbReference type="Proteomes" id="UP000682733">
    <property type="component" value="Unassembled WGS sequence"/>
</dbReference>
<dbReference type="Proteomes" id="UP000663829">
    <property type="component" value="Unassembled WGS sequence"/>
</dbReference>
<keyword evidence="9" id="KW-1185">Reference proteome</keyword>
<evidence type="ECO:0000313" key="8">
    <source>
        <dbReference type="EMBL" id="CAF4232284.1"/>
    </source>
</evidence>
<dbReference type="EMBL" id="CAJNOK010013395">
    <property type="protein sequence ID" value="CAF1183600.1"/>
    <property type="molecule type" value="Genomic_DNA"/>
</dbReference>
<name>A0A815E0F1_9BILA</name>
<accession>A0A815E0F1</accession>
<dbReference type="EMBL" id="CAJOBA010034924">
    <property type="protein sequence ID" value="CAF3994846.1"/>
    <property type="molecule type" value="Genomic_DNA"/>
</dbReference>
<dbReference type="Proteomes" id="UP000677228">
    <property type="component" value="Unassembled WGS sequence"/>
</dbReference>